<protein>
    <submittedName>
        <fullName evidence="1">Uncharacterized protein</fullName>
    </submittedName>
</protein>
<organism evidence="1 2">
    <name type="scientific">Dryococelus australis</name>
    <dbReference type="NCBI Taxonomy" id="614101"/>
    <lineage>
        <taxon>Eukaryota</taxon>
        <taxon>Metazoa</taxon>
        <taxon>Ecdysozoa</taxon>
        <taxon>Arthropoda</taxon>
        <taxon>Hexapoda</taxon>
        <taxon>Insecta</taxon>
        <taxon>Pterygota</taxon>
        <taxon>Neoptera</taxon>
        <taxon>Polyneoptera</taxon>
        <taxon>Phasmatodea</taxon>
        <taxon>Verophasmatodea</taxon>
        <taxon>Anareolatae</taxon>
        <taxon>Phasmatidae</taxon>
        <taxon>Eurycanthinae</taxon>
        <taxon>Dryococelus</taxon>
    </lineage>
</organism>
<dbReference type="Proteomes" id="UP001159363">
    <property type="component" value="Chromosome 6"/>
</dbReference>
<accession>A0ABQ9H365</accession>
<evidence type="ECO:0000313" key="1">
    <source>
        <dbReference type="EMBL" id="KAJ8878648.1"/>
    </source>
</evidence>
<name>A0ABQ9H365_9NEOP</name>
<proteinExistence type="predicted"/>
<keyword evidence="2" id="KW-1185">Reference proteome</keyword>
<evidence type="ECO:0000313" key="2">
    <source>
        <dbReference type="Proteomes" id="UP001159363"/>
    </source>
</evidence>
<comment type="caution">
    <text evidence="1">The sequence shown here is derived from an EMBL/GenBank/DDBJ whole genome shotgun (WGS) entry which is preliminary data.</text>
</comment>
<dbReference type="EMBL" id="JARBHB010000007">
    <property type="protein sequence ID" value="KAJ8878648.1"/>
    <property type="molecule type" value="Genomic_DNA"/>
</dbReference>
<gene>
    <name evidence="1" type="ORF">PR048_019231</name>
</gene>
<reference evidence="1 2" key="1">
    <citation type="submission" date="2023-02" db="EMBL/GenBank/DDBJ databases">
        <title>LHISI_Scaffold_Assembly.</title>
        <authorList>
            <person name="Stuart O.P."/>
            <person name="Cleave R."/>
            <person name="Magrath M.J.L."/>
            <person name="Mikheyev A.S."/>
        </authorList>
    </citation>
    <scope>NUCLEOTIDE SEQUENCE [LARGE SCALE GENOMIC DNA]</scope>
    <source>
        <strain evidence="1">Daus_M_001</strain>
        <tissue evidence="1">Leg muscle</tissue>
    </source>
</reference>
<sequence>MRLARRGDGKQGARFSVALIAPLPQKRAKNIQIGGGRSSRPCLGRSSRSHPFADMTRAHFLRTQYDARVARRHYRRDGKATPLGGNASGDCSRSTNGATVAERLHCSPPTNADRDSIPGRFIPDFWQVGIVPDDAAGRRVFSRVSPPFHSGAAPYSPHFTLIGSQDHDVTSHPNLFTYSQAISSISVAHTARVRGSIVNGHPTHEMRHAAAIRARPQAERSFANRVVLVNPRRVFSAGGDLKRGLAPASRRVAKKDLIRTYLVTAMAHLKRVAVSPLSSPHFPASNTRRASRQYARKLTNTRLVAITMSAAGDGEGHNWRTSRRPSLPTPMRDSHLGIKYSADLVVCSADLCSFHKTRDGAAVAERLDCLPPTKASSLRIFASRNRAGQCR</sequence>